<feature type="domain" description="POTRA" evidence="6">
    <location>
        <begin position="336"/>
        <end position="397"/>
    </location>
</feature>
<dbReference type="FunFam" id="2.40.160.50:FF:000006">
    <property type="entry name" value="Outer envelope protein 80, chloroplastic"/>
    <property type="match status" value="1"/>
</dbReference>
<feature type="region of interest" description="Disordered" evidence="4">
    <location>
        <begin position="464"/>
        <end position="504"/>
    </location>
</feature>
<dbReference type="PANTHER" id="PTHR12815:SF32">
    <property type="entry name" value="OUTER ENVELOPE PROTEIN 80, CHLOROPLASTIC"/>
    <property type="match status" value="1"/>
</dbReference>
<dbReference type="Gene3D" id="2.40.160.50">
    <property type="entry name" value="membrane protein fhac: a member of the omp85/tpsb transporter family"/>
    <property type="match status" value="1"/>
</dbReference>
<keyword evidence="1" id="KW-1002">Plastid outer membrane</keyword>
<evidence type="ECO:0000259" key="5">
    <source>
        <dbReference type="Pfam" id="PF01103"/>
    </source>
</evidence>
<evidence type="ECO:0000256" key="2">
    <source>
        <dbReference type="ARBA" id="ARBA00023136"/>
    </source>
</evidence>
<dbReference type="Pfam" id="PF07244">
    <property type="entry name" value="POTRA"/>
    <property type="match status" value="1"/>
</dbReference>
<keyword evidence="1" id="KW-0934">Plastid</keyword>
<gene>
    <name evidence="7" type="ORF">AXG93_3546s1020</name>
</gene>
<dbReference type="FunFam" id="3.10.20.310:FF:000013">
    <property type="entry name" value="Outer envelope protein 80 chloroplastic"/>
    <property type="match status" value="1"/>
</dbReference>
<dbReference type="PANTHER" id="PTHR12815">
    <property type="entry name" value="SORTING AND ASSEMBLY MACHINERY SAMM50 PROTEIN FAMILY MEMBER"/>
    <property type="match status" value="1"/>
</dbReference>
<sequence length="753" mass="82059">MHAESSASCSPRPRPRPARISFSTVKLPVLEPRPPVSSSPYLASSSSFFSRVSRKKKNDESQNPVQNVVRSAENLLQNAWARWGPDEKKVEEFFNKFLLGHRERWENRFLSGAAICSTSLALADNRDYKRPEKIAADRLPGGGQGSSRKGLSVPAGAEDEERVLISEILIQDKDGQDLEDAELLATVRCALKACKPNFALTTSEVQEDVHRIIDTGFFASCMPTAEDTRDGVRLIFKVESNQELKGLVCNGANVLPTRVVQDAFHDEYGKVVNIQRLNKVLDTLNGWYRDRGLFGQVTDVEILSDGIIRVQVAEAEVHNINIRFLDRKTGEPTTGKTQPETLLRQLTTKKGQVYSLQQGRRDVETVFTMGIMEDVNLVPQPAGDTGMVDLTMNVVERVTGGFSAGGGLSGNGITNGALSGLVGSFAYSHRNAFGRNQKLNISLERGQVDSMFRVNYTDPWIEGDDKRTSRSINIQGKPSEDSSYRDQNSRSPGTIVHGIRRDAPSSVPVHGGVTIGRLMAGVDYSRPLRPKWSGTAGINFQRAGARDDHGQPKVVDFYGGPLTFSGRAYDDMLVAKLEIVYTDSGDNGSSQLVFNTEQGLPIAADWLFFNRINVRARQGLRIGPMRCIASFSGGSVIGDLAPHEAFPIGGTNSVRGYDEGAVGSGRSCIVASGEISLPLVGPVEGAVFADYGGDLRSGKTVPGDPAGQRFKPGSGYGYGAGLRVDSPLGPLRLEYAFNDQHARRFHFGIGYRN</sequence>
<reference evidence="7" key="1">
    <citation type="submission" date="2016-03" db="EMBL/GenBank/DDBJ databases">
        <title>Mechanisms controlling the formation of the plant cell surface in tip-growing cells are functionally conserved among land plants.</title>
        <authorList>
            <person name="Honkanen S."/>
            <person name="Jones V.A."/>
            <person name="Morieri G."/>
            <person name="Champion C."/>
            <person name="Hetherington A.J."/>
            <person name="Kelly S."/>
            <person name="Saint-Marcoux D."/>
            <person name="Proust H."/>
            <person name="Prescott H."/>
            <person name="Dolan L."/>
        </authorList>
    </citation>
    <scope>NUCLEOTIDE SEQUENCE [LARGE SCALE GENOMIC DNA]</scope>
    <source>
        <tissue evidence="7">Whole gametophyte</tissue>
    </source>
</reference>
<feature type="compositionally biased region" description="Basic and acidic residues" evidence="4">
    <location>
        <begin position="478"/>
        <end position="488"/>
    </location>
</feature>
<dbReference type="Gene3D" id="3.10.20.310">
    <property type="entry name" value="membrane protein fhac"/>
    <property type="match status" value="3"/>
</dbReference>
<evidence type="ECO:0000313" key="7">
    <source>
        <dbReference type="EMBL" id="OAE35344.1"/>
    </source>
</evidence>
<dbReference type="AlphaFoldDB" id="A0A176WR86"/>
<evidence type="ECO:0000313" key="8">
    <source>
        <dbReference type="Proteomes" id="UP000077202"/>
    </source>
</evidence>
<keyword evidence="8" id="KW-1185">Reference proteome</keyword>
<keyword evidence="2" id="KW-0472">Membrane</keyword>
<dbReference type="Pfam" id="PF01103">
    <property type="entry name" value="Omp85"/>
    <property type="match status" value="1"/>
</dbReference>
<organism evidence="7 8">
    <name type="scientific">Marchantia polymorpha subsp. ruderalis</name>
    <dbReference type="NCBI Taxonomy" id="1480154"/>
    <lineage>
        <taxon>Eukaryota</taxon>
        <taxon>Viridiplantae</taxon>
        <taxon>Streptophyta</taxon>
        <taxon>Embryophyta</taxon>
        <taxon>Marchantiophyta</taxon>
        <taxon>Marchantiopsida</taxon>
        <taxon>Marchantiidae</taxon>
        <taxon>Marchantiales</taxon>
        <taxon>Marchantiaceae</taxon>
        <taxon>Marchantia</taxon>
    </lineage>
</organism>
<dbReference type="EMBL" id="LVLJ01000183">
    <property type="protein sequence ID" value="OAE35344.1"/>
    <property type="molecule type" value="Genomic_DNA"/>
</dbReference>
<proteinExistence type="predicted"/>
<evidence type="ECO:0000256" key="3">
    <source>
        <dbReference type="ARBA" id="ARBA00024013"/>
    </source>
</evidence>
<accession>A0A176WR86</accession>
<dbReference type="Proteomes" id="UP000077202">
    <property type="component" value="Unassembled WGS sequence"/>
</dbReference>
<comment type="subcellular location">
    <subcellularLocation>
        <location evidence="3">Plastid</location>
        <location evidence="3">Chloroplast outer membrane</location>
    </subcellularLocation>
</comment>
<dbReference type="GO" id="GO:0009707">
    <property type="term" value="C:chloroplast outer membrane"/>
    <property type="evidence" value="ECO:0007669"/>
    <property type="project" value="UniProtKB-SubCell"/>
</dbReference>
<evidence type="ECO:0000256" key="1">
    <source>
        <dbReference type="ARBA" id="ARBA00022805"/>
    </source>
</evidence>
<evidence type="ECO:0000259" key="6">
    <source>
        <dbReference type="Pfam" id="PF07244"/>
    </source>
</evidence>
<dbReference type="InterPro" id="IPR010827">
    <property type="entry name" value="BamA/TamA_POTRA"/>
</dbReference>
<dbReference type="FunFam" id="3.10.20.310:FF:000014">
    <property type="entry name" value="Outer envelope protein 80, chloroplastic"/>
    <property type="match status" value="1"/>
</dbReference>
<comment type="caution">
    <text evidence="7">The sequence shown here is derived from an EMBL/GenBank/DDBJ whole genome shotgun (WGS) entry which is preliminary data.</text>
</comment>
<evidence type="ECO:0000256" key="4">
    <source>
        <dbReference type="SAM" id="MobiDB-lite"/>
    </source>
</evidence>
<dbReference type="InterPro" id="IPR000184">
    <property type="entry name" value="Bac_surfAg_D15"/>
</dbReference>
<protein>
    <submittedName>
        <fullName evidence="7">Uncharacterized protein</fullName>
    </submittedName>
</protein>
<feature type="domain" description="Bacterial surface antigen (D15)" evidence="5">
    <location>
        <begin position="431"/>
        <end position="752"/>
    </location>
</feature>
<name>A0A176WR86_MARPO</name>
<dbReference type="InterPro" id="IPR039910">
    <property type="entry name" value="D15-like"/>
</dbReference>